<evidence type="ECO:0000313" key="2">
    <source>
        <dbReference type="Proteomes" id="UP000236884"/>
    </source>
</evidence>
<protein>
    <submittedName>
        <fullName evidence="1">Uncharacterized protein</fullName>
    </submittedName>
</protein>
<name>A0A0S3PUA3_9BRAD</name>
<proteinExistence type="predicted"/>
<gene>
    <name evidence="1" type="ORF">GJW-30_1_02007</name>
</gene>
<keyword evidence="2" id="KW-1185">Reference proteome</keyword>
<dbReference type="AlphaFoldDB" id="A0A0S3PUA3"/>
<evidence type="ECO:0000313" key="1">
    <source>
        <dbReference type="EMBL" id="BAT59474.1"/>
    </source>
</evidence>
<sequence length="57" mass="6835">MLNWRVEWRKWGAKQTLRICRERNRPEFCDLRTGLYEVETGLRPINEIESGKISVLS</sequence>
<dbReference type="Proteomes" id="UP000236884">
    <property type="component" value="Chromosome"/>
</dbReference>
<organism evidence="1 2">
    <name type="scientific">Variibacter gotjawalensis</name>
    <dbReference type="NCBI Taxonomy" id="1333996"/>
    <lineage>
        <taxon>Bacteria</taxon>
        <taxon>Pseudomonadati</taxon>
        <taxon>Pseudomonadota</taxon>
        <taxon>Alphaproteobacteria</taxon>
        <taxon>Hyphomicrobiales</taxon>
        <taxon>Nitrobacteraceae</taxon>
        <taxon>Variibacter</taxon>
    </lineage>
</organism>
<accession>A0A0S3PUA3</accession>
<dbReference type="KEGG" id="vgo:GJW-30_1_02007"/>
<dbReference type="EMBL" id="AP014946">
    <property type="protein sequence ID" value="BAT59474.1"/>
    <property type="molecule type" value="Genomic_DNA"/>
</dbReference>
<reference evidence="1 2" key="1">
    <citation type="submission" date="2015-08" db="EMBL/GenBank/DDBJ databases">
        <title>Investigation of the bacterial diversity of lava forest soil.</title>
        <authorList>
            <person name="Lee J.S."/>
        </authorList>
    </citation>
    <scope>NUCLEOTIDE SEQUENCE [LARGE SCALE GENOMIC DNA]</scope>
    <source>
        <strain evidence="1 2">GJW-30</strain>
    </source>
</reference>